<gene>
    <name evidence="1" type="ORF">C8F04DRAFT_1183464</name>
</gene>
<proteinExistence type="predicted"/>
<dbReference type="PANTHER" id="PTHR33096:SF1">
    <property type="entry name" value="CXC1-LIKE CYSTEINE CLUSTER ASSOCIATED WITH KDZ TRANSPOSASES DOMAIN-CONTAINING PROTEIN"/>
    <property type="match status" value="1"/>
</dbReference>
<name>A0AAD6X0C8_9AGAR</name>
<organism evidence="1 2">
    <name type="scientific">Mycena alexandri</name>
    <dbReference type="NCBI Taxonomy" id="1745969"/>
    <lineage>
        <taxon>Eukaryota</taxon>
        <taxon>Fungi</taxon>
        <taxon>Dikarya</taxon>
        <taxon>Basidiomycota</taxon>
        <taxon>Agaricomycotina</taxon>
        <taxon>Agaricomycetes</taxon>
        <taxon>Agaricomycetidae</taxon>
        <taxon>Agaricales</taxon>
        <taxon>Marasmiineae</taxon>
        <taxon>Mycenaceae</taxon>
        <taxon>Mycena</taxon>
    </lineage>
</organism>
<dbReference type="PANTHER" id="PTHR33096">
    <property type="entry name" value="CXC2 DOMAIN-CONTAINING PROTEIN"/>
    <property type="match status" value="1"/>
</dbReference>
<comment type="caution">
    <text evidence="1">The sequence shown here is derived from an EMBL/GenBank/DDBJ whole genome shotgun (WGS) entry which is preliminary data.</text>
</comment>
<dbReference type="Proteomes" id="UP001218188">
    <property type="component" value="Unassembled WGS sequence"/>
</dbReference>
<evidence type="ECO:0000313" key="2">
    <source>
        <dbReference type="Proteomes" id="UP001218188"/>
    </source>
</evidence>
<dbReference type="Pfam" id="PF18758">
    <property type="entry name" value="KDZ"/>
    <property type="match status" value="1"/>
</dbReference>
<reference evidence="1" key="1">
    <citation type="submission" date="2023-03" db="EMBL/GenBank/DDBJ databases">
        <title>Massive genome expansion in bonnet fungi (Mycena s.s.) driven by repeated elements and novel gene families across ecological guilds.</title>
        <authorList>
            <consortium name="Lawrence Berkeley National Laboratory"/>
            <person name="Harder C.B."/>
            <person name="Miyauchi S."/>
            <person name="Viragh M."/>
            <person name="Kuo A."/>
            <person name="Thoen E."/>
            <person name="Andreopoulos B."/>
            <person name="Lu D."/>
            <person name="Skrede I."/>
            <person name="Drula E."/>
            <person name="Henrissat B."/>
            <person name="Morin E."/>
            <person name="Kohler A."/>
            <person name="Barry K."/>
            <person name="LaButti K."/>
            <person name="Morin E."/>
            <person name="Salamov A."/>
            <person name="Lipzen A."/>
            <person name="Mereny Z."/>
            <person name="Hegedus B."/>
            <person name="Baldrian P."/>
            <person name="Stursova M."/>
            <person name="Weitz H."/>
            <person name="Taylor A."/>
            <person name="Grigoriev I.V."/>
            <person name="Nagy L.G."/>
            <person name="Martin F."/>
            <person name="Kauserud H."/>
        </authorList>
    </citation>
    <scope>NUCLEOTIDE SEQUENCE</scope>
    <source>
        <strain evidence="1">CBHHK200</strain>
    </source>
</reference>
<dbReference type="AlphaFoldDB" id="A0AAD6X0C8"/>
<dbReference type="EMBL" id="JARJCM010000059">
    <property type="protein sequence ID" value="KAJ7034178.1"/>
    <property type="molecule type" value="Genomic_DNA"/>
</dbReference>
<sequence>MLVKKKGKKLGITIRPPQVRTSGTKYTANGGRISTLEGVKPTAGRKRRDAAMKELQEQYEALPATARQTLNQIRDIPEEETGWEDVPNDLTNILAGGAGSLMESGAGGEFRDTLEQSLRAEREQARGKNPKDLRKRRDRIAKQASSFAGQMDNITDAYIEWGQQVADHLDRHPPPVPEAEVMKHIMVTVVDIFGTYSEAIPIRHSDVFPAASMVSRGFVPNGRKWRMENCCPACMLKVEDEEELTFSILVTMDGNDSLKRVFRRESPDYDNEGNPLPGVSKERFDPRVADAGGDYFLPREQVNLWDKKQMKARAEASEDKSPYEERWKNLSEDSAKKMSKYPLAMSAELMESFGRNIGAGYDISCGFSTTLWKSLLGPRALLQNFSCLVGAFHGHAHNCLCQLKFLATYVLGLGLEDLEGCERLFSKSNANAGSVRYASVFHRLQALTTYFEHFDTHETYANLSKFLVDNYWQALSILKTEPALHLAMTAAGIDNVDVFPARLQDKFKFLKSLVSEAKEDTLQMEYYQRLVNLADRTLKRDLTTQEGSTATVTARRHAQENYDKALLEVQQSESSMGVIDRWEPTGSEWAEAAHLVSTKRYRLALLKLERLVIQRMFELTKMNLSQTGYKLRKHIAKALQARSQAIRNALKTYNAAASSISPKGRALTWSEVVEYAFLADFDLLRDPEKVDEVREWATPAACLLLDQYFRIERAREEITRCNVEICRLVTYIRDERALLVSVETDLQGTNPGLAWCVRRHRLQREQYNEIHMKRLSTFAMKAGTSFTGTLRPGVRVHKPSTATGQPEPMEDVVSSEANISREVLSRMEAVLVEDEERDIDDDVGERAEEEQLAEELYTVYMVGEDVI</sequence>
<accession>A0AAD6X0C8</accession>
<evidence type="ECO:0000313" key="1">
    <source>
        <dbReference type="EMBL" id="KAJ7034178.1"/>
    </source>
</evidence>
<keyword evidence="2" id="KW-1185">Reference proteome</keyword>
<dbReference type="InterPro" id="IPR040521">
    <property type="entry name" value="KDZ"/>
</dbReference>
<protein>
    <submittedName>
        <fullName evidence="1">Uncharacterized protein</fullName>
    </submittedName>
</protein>